<dbReference type="InParanoid" id="A0A6P7F3K1"/>
<feature type="compositionally biased region" description="Polar residues" evidence="9">
    <location>
        <begin position="206"/>
        <end position="219"/>
    </location>
</feature>
<dbReference type="FunCoup" id="A0A6P7F3K1">
    <property type="interactions" value="6"/>
</dbReference>
<evidence type="ECO:0000256" key="10">
    <source>
        <dbReference type="SAM" id="SignalP"/>
    </source>
</evidence>
<dbReference type="PANTHER" id="PTHR24260:SF143">
    <property type="entry name" value="SERINE PROTEASE GD-LIKE PROTEIN"/>
    <property type="match status" value="1"/>
</dbReference>
<protein>
    <submittedName>
        <fullName evidence="14">Serine protease gd-like</fullName>
    </submittedName>
</protein>
<evidence type="ECO:0000313" key="12">
    <source>
        <dbReference type="EnsemblMetazoa" id="XP_028128443.1"/>
    </source>
</evidence>
<dbReference type="Pfam" id="PF16030">
    <property type="entry name" value="GD_N"/>
    <property type="match status" value="1"/>
</dbReference>
<evidence type="ECO:0000256" key="5">
    <source>
        <dbReference type="ARBA" id="ARBA00022801"/>
    </source>
</evidence>
<keyword evidence="8" id="KW-1015">Disulfide bond</keyword>
<reference evidence="14" key="1">
    <citation type="submission" date="2025-04" db="UniProtKB">
        <authorList>
            <consortium name="RefSeq"/>
        </authorList>
    </citation>
    <scope>IDENTIFICATION</scope>
    <source>
        <tissue evidence="14">Whole insect</tissue>
    </source>
</reference>
<comment type="subcellular location">
    <subcellularLocation>
        <location evidence="1">Secreted</location>
    </subcellularLocation>
</comment>
<evidence type="ECO:0000313" key="13">
    <source>
        <dbReference type="Proteomes" id="UP001652700"/>
    </source>
</evidence>
<gene>
    <name evidence="14" type="primary">LOC114324795</name>
</gene>
<feature type="chain" id="PRO_5028244894" evidence="10">
    <location>
        <begin position="26"/>
        <end position="587"/>
    </location>
</feature>
<dbReference type="CDD" id="cd00190">
    <property type="entry name" value="Tryp_SPc"/>
    <property type="match status" value="1"/>
</dbReference>
<feature type="signal peptide" evidence="10">
    <location>
        <begin position="1"/>
        <end position="25"/>
    </location>
</feature>
<dbReference type="EnsemblMetazoa" id="XM_028272642.2">
    <property type="protein sequence ID" value="XP_028128443.1"/>
    <property type="gene ID" value="LOC114324795"/>
</dbReference>
<organism evidence="14">
    <name type="scientific">Diabrotica virgifera virgifera</name>
    <name type="common">western corn rootworm</name>
    <dbReference type="NCBI Taxonomy" id="50390"/>
    <lineage>
        <taxon>Eukaryota</taxon>
        <taxon>Metazoa</taxon>
        <taxon>Ecdysozoa</taxon>
        <taxon>Arthropoda</taxon>
        <taxon>Hexapoda</taxon>
        <taxon>Insecta</taxon>
        <taxon>Pterygota</taxon>
        <taxon>Neoptera</taxon>
        <taxon>Endopterygota</taxon>
        <taxon>Coleoptera</taxon>
        <taxon>Polyphaga</taxon>
        <taxon>Cucujiformia</taxon>
        <taxon>Chrysomeloidea</taxon>
        <taxon>Chrysomelidae</taxon>
        <taxon>Galerucinae</taxon>
        <taxon>Diabroticina</taxon>
        <taxon>Diabroticites</taxon>
        <taxon>Diabrotica</taxon>
    </lineage>
</organism>
<evidence type="ECO:0000259" key="11">
    <source>
        <dbReference type="PROSITE" id="PS50240"/>
    </source>
</evidence>
<dbReference type="InterPro" id="IPR031986">
    <property type="entry name" value="GD_N"/>
</dbReference>
<keyword evidence="13" id="KW-1185">Reference proteome</keyword>
<dbReference type="InterPro" id="IPR009003">
    <property type="entry name" value="Peptidase_S1_PA"/>
</dbReference>
<evidence type="ECO:0000256" key="6">
    <source>
        <dbReference type="ARBA" id="ARBA00022825"/>
    </source>
</evidence>
<dbReference type="FunFam" id="2.40.10.10:FF:000146">
    <property type="entry name" value="Serine protease 53"/>
    <property type="match status" value="1"/>
</dbReference>
<dbReference type="KEGG" id="dvv:114324795"/>
<dbReference type="GO" id="GO:0004252">
    <property type="term" value="F:serine-type endopeptidase activity"/>
    <property type="evidence" value="ECO:0007669"/>
    <property type="project" value="InterPro"/>
</dbReference>
<reference evidence="12" key="2">
    <citation type="submission" date="2025-05" db="UniProtKB">
        <authorList>
            <consortium name="EnsemblMetazoa"/>
        </authorList>
    </citation>
    <scope>IDENTIFICATION</scope>
</reference>
<dbReference type="InterPro" id="IPR001314">
    <property type="entry name" value="Peptidase_S1A"/>
</dbReference>
<evidence type="ECO:0000256" key="8">
    <source>
        <dbReference type="ARBA" id="ARBA00023157"/>
    </source>
</evidence>
<dbReference type="PROSITE" id="PS50240">
    <property type="entry name" value="TRYPSIN_DOM"/>
    <property type="match status" value="1"/>
</dbReference>
<dbReference type="PANTHER" id="PTHR24260">
    <property type="match status" value="1"/>
</dbReference>
<keyword evidence="5" id="KW-0378">Hydrolase</keyword>
<feature type="region of interest" description="Disordered" evidence="9">
    <location>
        <begin position="199"/>
        <end position="234"/>
    </location>
</feature>
<keyword evidence="6" id="KW-0720">Serine protease</keyword>
<dbReference type="PROSITE" id="PS00134">
    <property type="entry name" value="TRYPSIN_HIS"/>
    <property type="match status" value="1"/>
</dbReference>
<dbReference type="AlphaFoldDB" id="A0A6P7F3K1"/>
<evidence type="ECO:0000313" key="14">
    <source>
        <dbReference type="RefSeq" id="XP_028128443.1"/>
    </source>
</evidence>
<keyword evidence="4 10" id="KW-0732">Signal</keyword>
<dbReference type="InterPro" id="IPR018114">
    <property type="entry name" value="TRYPSIN_HIS"/>
</dbReference>
<dbReference type="Pfam" id="PF00089">
    <property type="entry name" value="Trypsin"/>
    <property type="match status" value="1"/>
</dbReference>
<name>A0A6P7F3K1_DIAVI</name>
<evidence type="ECO:0000256" key="2">
    <source>
        <dbReference type="ARBA" id="ARBA00022525"/>
    </source>
</evidence>
<dbReference type="InterPro" id="IPR043504">
    <property type="entry name" value="Peptidase_S1_PA_chymotrypsin"/>
</dbReference>
<evidence type="ECO:0000256" key="9">
    <source>
        <dbReference type="SAM" id="MobiDB-lite"/>
    </source>
</evidence>
<keyword evidence="3" id="KW-0645">Protease</keyword>
<evidence type="ECO:0000256" key="4">
    <source>
        <dbReference type="ARBA" id="ARBA00022729"/>
    </source>
</evidence>
<feature type="domain" description="Peptidase S1" evidence="11">
    <location>
        <begin position="338"/>
        <end position="587"/>
    </location>
</feature>
<dbReference type="Proteomes" id="UP001652700">
    <property type="component" value="Unplaced"/>
</dbReference>
<dbReference type="OrthoDB" id="238681at2759"/>
<dbReference type="SMART" id="SM00020">
    <property type="entry name" value="Tryp_SPc"/>
    <property type="match status" value="1"/>
</dbReference>
<sequence length="587" mass="65560">MTYRTELVLFLIAYLIILNSVGIRSQNNVESPCPSVFRYQYDNQNGLYGEIQIIVPTSTNKVILNLEMSIGNAVQGYNGKIEVSNPKSSAINISNGRPLVYYVYFPVWQNIPPKITQIVVNDNLICTGPKVPMNSVPFITTVNLQHTLRINISPLSNSNLAPENNLIPVNNNYNAGEPPDSTSFHFYEIDQYGNEKRPTYTEKNKFNFNPTLPPNQFNFQPKPRPQKPATESSSDVYNENPFFTNGNIYNTGNNGQTPNTGSIVHTTRPTPPPFRPTPAPLRPTQTIPAIATHTEPPRPSEQSIDFPEDIELASKDSVQPVRPMDDVCGQSLTTNHLIFNGKLVPRGAYPWLVAVFQVKTTGVNYICSGSLISTKHIVTAAHCVEIDHRKLRPQEVLLILGKLNIHKWIPVRGEKIVEPESIHIHPDYESLTSDADIAVLILGESLQFTNYIRPVCLWMGDTDLNYVVGHSGTIVGWGKDENGVLMTEEPKQTDLPVVSQEKCLASNLQFHYITSNRTFCAGFRNNTGPCNGDSGGGFVMKWDGRWMLRGIVSLSISESNTKSCDLSNYVVFTDASKFLNWLRSFLK</sequence>
<dbReference type="Gene3D" id="2.40.10.10">
    <property type="entry name" value="Trypsin-like serine proteases"/>
    <property type="match status" value="1"/>
</dbReference>
<dbReference type="GO" id="GO:0005576">
    <property type="term" value="C:extracellular region"/>
    <property type="evidence" value="ECO:0007669"/>
    <property type="project" value="UniProtKB-SubCell"/>
</dbReference>
<dbReference type="GeneID" id="114324795"/>
<dbReference type="InterPro" id="IPR051333">
    <property type="entry name" value="CLIP_Serine_Protease"/>
</dbReference>
<dbReference type="InterPro" id="IPR001254">
    <property type="entry name" value="Trypsin_dom"/>
</dbReference>
<evidence type="ECO:0000256" key="7">
    <source>
        <dbReference type="ARBA" id="ARBA00023145"/>
    </source>
</evidence>
<evidence type="ECO:0000256" key="1">
    <source>
        <dbReference type="ARBA" id="ARBA00004613"/>
    </source>
</evidence>
<keyword evidence="2" id="KW-0964">Secreted</keyword>
<keyword evidence="7" id="KW-0865">Zymogen</keyword>
<dbReference type="RefSeq" id="XP_028128443.1">
    <property type="nucleotide sequence ID" value="XM_028272642.1"/>
</dbReference>
<evidence type="ECO:0000256" key="3">
    <source>
        <dbReference type="ARBA" id="ARBA00022670"/>
    </source>
</evidence>
<dbReference type="GO" id="GO:0006508">
    <property type="term" value="P:proteolysis"/>
    <property type="evidence" value="ECO:0007669"/>
    <property type="project" value="UniProtKB-KW"/>
</dbReference>
<proteinExistence type="predicted"/>
<dbReference type="SUPFAM" id="SSF50494">
    <property type="entry name" value="Trypsin-like serine proteases"/>
    <property type="match status" value="1"/>
</dbReference>
<accession>A0A6P7F3K1</accession>
<dbReference type="PRINTS" id="PR00722">
    <property type="entry name" value="CHYMOTRYPSIN"/>
</dbReference>